<dbReference type="STRING" id="48701.ENSPMEP00000012093"/>
<dbReference type="PANTHER" id="PTHR11214">
    <property type="entry name" value="BETA-1,3-N-ACETYLGLUCOSAMINYLTRANSFERASE"/>
    <property type="match status" value="1"/>
</dbReference>
<dbReference type="GO" id="GO:0030311">
    <property type="term" value="P:poly-N-acetyllactosamine biosynthetic process"/>
    <property type="evidence" value="ECO:0007669"/>
    <property type="project" value="TreeGrafter"/>
</dbReference>
<name>A0A3B3XAU5_9TELE</name>
<keyword evidence="4" id="KW-0808">Transferase</keyword>
<evidence type="ECO:0000256" key="5">
    <source>
        <dbReference type="ARBA" id="ARBA00022692"/>
    </source>
</evidence>
<dbReference type="Proteomes" id="UP000261480">
    <property type="component" value="Unplaced"/>
</dbReference>
<dbReference type="KEGG" id="pmei:106914127"/>
<dbReference type="OrthoDB" id="2139606at2759"/>
<dbReference type="Ensembl" id="ENSPMET00000031658.1">
    <property type="protein sequence ID" value="ENSPMEP00000012093.1"/>
    <property type="gene ID" value="ENSPMEG00000014235.1"/>
</dbReference>
<dbReference type="Gene3D" id="3.90.550.50">
    <property type="match status" value="1"/>
</dbReference>
<keyword evidence="5 12" id="KW-0812">Transmembrane</keyword>
<dbReference type="InterPro" id="IPR002659">
    <property type="entry name" value="Glyco_trans_31"/>
</dbReference>
<dbReference type="RefSeq" id="XP_014836214.1">
    <property type="nucleotide sequence ID" value="XM_014980728.1"/>
</dbReference>
<keyword evidence="10" id="KW-0325">Glycoprotein</keyword>
<keyword evidence="6 12" id="KW-0735">Signal-anchor</keyword>
<dbReference type="FunFam" id="3.90.550.50:FF:000009">
    <property type="entry name" value="Hexosyltransferase"/>
    <property type="match status" value="1"/>
</dbReference>
<dbReference type="GeneID" id="106914127"/>
<evidence type="ECO:0000256" key="6">
    <source>
        <dbReference type="ARBA" id="ARBA00022968"/>
    </source>
</evidence>
<evidence type="ECO:0000256" key="12">
    <source>
        <dbReference type="RuleBase" id="RU363063"/>
    </source>
</evidence>
<reference evidence="13" key="2">
    <citation type="submission" date="2025-09" db="UniProtKB">
        <authorList>
            <consortium name="Ensembl"/>
        </authorList>
    </citation>
    <scope>IDENTIFICATION</scope>
</reference>
<dbReference type="Pfam" id="PF01762">
    <property type="entry name" value="Galactosyl_T"/>
    <property type="match status" value="1"/>
</dbReference>
<comment type="subcellular location">
    <subcellularLocation>
        <location evidence="1 12">Golgi apparatus membrane</location>
        <topology evidence="1 12">Single-pass type II membrane protein</topology>
    </subcellularLocation>
</comment>
<evidence type="ECO:0000256" key="2">
    <source>
        <dbReference type="ARBA" id="ARBA00008661"/>
    </source>
</evidence>
<evidence type="ECO:0000313" key="13">
    <source>
        <dbReference type="Ensembl" id="ENSPMEP00000012093.1"/>
    </source>
</evidence>
<evidence type="ECO:0000256" key="1">
    <source>
        <dbReference type="ARBA" id="ARBA00004323"/>
    </source>
</evidence>
<protein>
    <recommendedName>
        <fullName evidence="12">Hexosyltransferase</fullName>
        <ecNumber evidence="12">2.4.1.-</ecNumber>
    </recommendedName>
</protein>
<dbReference type="AlphaFoldDB" id="A0A3B3XAU5"/>
<organism evidence="13 14">
    <name type="scientific">Poecilia mexicana</name>
    <dbReference type="NCBI Taxonomy" id="48701"/>
    <lineage>
        <taxon>Eukaryota</taxon>
        <taxon>Metazoa</taxon>
        <taxon>Chordata</taxon>
        <taxon>Craniata</taxon>
        <taxon>Vertebrata</taxon>
        <taxon>Euteleostomi</taxon>
        <taxon>Actinopterygii</taxon>
        <taxon>Neopterygii</taxon>
        <taxon>Teleostei</taxon>
        <taxon>Neoteleostei</taxon>
        <taxon>Acanthomorphata</taxon>
        <taxon>Ovalentaria</taxon>
        <taxon>Atherinomorphae</taxon>
        <taxon>Cyprinodontiformes</taxon>
        <taxon>Poeciliidae</taxon>
        <taxon>Poeciliinae</taxon>
        <taxon>Poecilia</taxon>
    </lineage>
</organism>
<dbReference type="GO" id="GO:0008499">
    <property type="term" value="F:N-acetyl-beta-D-glucosaminide beta-(1,3)-galactosyltransferase activity"/>
    <property type="evidence" value="ECO:0007669"/>
    <property type="project" value="UniProtKB-ARBA"/>
</dbReference>
<proteinExistence type="inferred from homology"/>
<evidence type="ECO:0000313" key="14">
    <source>
        <dbReference type="Proteomes" id="UP000261480"/>
    </source>
</evidence>
<accession>A0A3B3XAU5</accession>
<keyword evidence="7 12" id="KW-1133">Transmembrane helix</keyword>
<evidence type="ECO:0000256" key="7">
    <source>
        <dbReference type="ARBA" id="ARBA00022989"/>
    </source>
</evidence>
<keyword evidence="14" id="KW-1185">Reference proteome</keyword>
<keyword evidence="3 12" id="KW-0328">Glycosyltransferase</keyword>
<sequence>MVRILRLIDAGATTLLLLGTILVLLFFNEPQNISTPQSRPESAHDQHNHDRRPAYLKEEDHNASHKTFPSSNWQLERWRVSQNLTLRCERNAMFENVSGFDSLSPMIQDFLYYRHCRSFPIILDLPDKCGGDDEPEDVFLLLAIKSSPKNYERREVLRKTWAAERSYKGKVIRRIFIVGTDGSGFEKEKLNKLVMWEHQQYNDILQWDFKDSFFNLTLKQILFLEWMDRRCPQARFLLNGDDDVFAHTDNMVEYLQSLKDNNGSKHLFTGHLLKGASPIRNPNNKYFVPPQVYKKNVYPPYCGGGGYLLSGYTALVIYKISAMVQILPIDDVYMGMCLAAMKLKPDSHMGVKTLHWHIPSRQVDKYDPCYLKDLLLLHKFLPSDLYFLWKEVRNPKLSCSDTT</sequence>
<comment type="pathway">
    <text evidence="11">Protein modification.</text>
</comment>
<dbReference type="PANTHER" id="PTHR11214:SF23">
    <property type="entry name" value="N-ACETYLLACTOSAMINIDE BETA-1,3-N-ACETYLGLUCOSAMINYLTRANSFERASE 3"/>
    <property type="match status" value="1"/>
</dbReference>
<evidence type="ECO:0000256" key="4">
    <source>
        <dbReference type="ARBA" id="ARBA00022679"/>
    </source>
</evidence>
<dbReference type="GO" id="GO:0016266">
    <property type="term" value="P:protein O-linked glycosylation via N-acetyl-galactosamine"/>
    <property type="evidence" value="ECO:0007669"/>
    <property type="project" value="UniProtKB-ARBA"/>
</dbReference>
<keyword evidence="8 12" id="KW-0333">Golgi apparatus</keyword>
<evidence type="ECO:0000256" key="11">
    <source>
        <dbReference type="ARBA" id="ARBA00043952"/>
    </source>
</evidence>
<dbReference type="EC" id="2.4.1.-" evidence="12"/>
<evidence type="ECO:0000256" key="8">
    <source>
        <dbReference type="ARBA" id="ARBA00023034"/>
    </source>
</evidence>
<reference evidence="13" key="1">
    <citation type="submission" date="2025-08" db="UniProtKB">
        <authorList>
            <consortium name="Ensembl"/>
        </authorList>
    </citation>
    <scope>IDENTIFICATION</scope>
</reference>
<evidence type="ECO:0000256" key="10">
    <source>
        <dbReference type="ARBA" id="ARBA00023180"/>
    </source>
</evidence>
<comment type="similarity">
    <text evidence="2 12">Belongs to the glycosyltransferase 31 family.</text>
</comment>
<evidence type="ECO:0000256" key="3">
    <source>
        <dbReference type="ARBA" id="ARBA00022676"/>
    </source>
</evidence>
<evidence type="ECO:0000256" key="9">
    <source>
        <dbReference type="ARBA" id="ARBA00023136"/>
    </source>
</evidence>
<keyword evidence="9 12" id="KW-0472">Membrane</keyword>
<dbReference type="GO" id="GO:0000139">
    <property type="term" value="C:Golgi membrane"/>
    <property type="evidence" value="ECO:0007669"/>
    <property type="project" value="UniProtKB-SubCell"/>
</dbReference>
<feature type="transmembrane region" description="Helical" evidence="12">
    <location>
        <begin position="7"/>
        <end position="27"/>
    </location>
</feature>